<dbReference type="InterPro" id="IPR058425">
    <property type="entry name" value="DUF8112"/>
</dbReference>
<accession>A0ABD5X3L6</accession>
<sequence>MNHSTPPTQEPIDSQLIEEISQFKQIALGEGAAVCEVCDEKLREGAPVVVFAFRPVEQPVFQIGHVKCTECRHEPTEYFTLGVRELVLDGRIGTCTDPATQSWWPVFLAPQPRAVSAPDSTAVRPLPGVAWFRQPVARSDTFVAADCESMRKPWQRPVVRADDVDPDSASEPKRDPKSDDVTETTAPHAADGGRSGGAR</sequence>
<protein>
    <recommendedName>
        <fullName evidence="2">DUF8112 domain-containing protein</fullName>
    </recommendedName>
</protein>
<proteinExistence type="predicted"/>
<name>A0ABD5X3L6_9EURY</name>
<feature type="region of interest" description="Disordered" evidence="1">
    <location>
        <begin position="154"/>
        <end position="199"/>
    </location>
</feature>
<reference evidence="3 4" key="1">
    <citation type="journal article" date="2014" name="Int. J. Syst. Evol. Microbiol.">
        <title>Complete genome sequence of Corynebacterium casei LMG S-19264T (=DSM 44701T), isolated from a smear-ripened cheese.</title>
        <authorList>
            <consortium name="US DOE Joint Genome Institute (JGI-PGF)"/>
            <person name="Walter F."/>
            <person name="Albersmeier A."/>
            <person name="Kalinowski J."/>
            <person name="Ruckert C."/>
        </authorList>
    </citation>
    <scope>NUCLEOTIDE SEQUENCE [LARGE SCALE GENOMIC DNA]</scope>
    <source>
        <strain evidence="3 4">CGMCC 4.7215</strain>
    </source>
</reference>
<dbReference type="Proteomes" id="UP001596414">
    <property type="component" value="Unassembled WGS sequence"/>
</dbReference>
<dbReference type="Pfam" id="PF26417">
    <property type="entry name" value="DUF8112"/>
    <property type="match status" value="1"/>
</dbReference>
<gene>
    <name evidence="3" type="ORF">ACFQJ7_07155</name>
</gene>
<evidence type="ECO:0000256" key="1">
    <source>
        <dbReference type="SAM" id="MobiDB-lite"/>
    </source>
</evidence>
<comment type="caution">
    <text evidence="3">The sequence shown here is derived from an EMBL/GenBank/DDBJ whole genome shotgun (WGS) entry which is preliminary data.</text>
</comment>
<dbReference type="RefSeq" id="WP_267638682.1">
    <property type="nucleotide sequence ID" value="NZ_JAODIY010000018.1"/>
</dbReference>
<feature type="domain" description="DUF8112" evidence="2">
    <location>
        <begin position="12"/>
        <end position="118"/>
    </location>
</feature>
<feature type="compositionally biased region" description="Basic and acidic residues" evidence="1">
    <location>
        <begin position="170"/>
        <end position="180"/>
    </location>
</feature>
<dbReference type="AlphaFoldDB" id="A0ABD5X3L6"/>
<evidence type="ECO:0000313" key="3">
    <source>
        <dbReference type="EMBL" id="MFC7125816.1"/>
    </source>
</evidence>
<evidence type="ECO:0000313" key="4">
    <source>
        <dbReference type="Proteomes" id="UP001596414"/>
    </source>
</evidence>
<organism evidence="3 4">
    <name type="scientific">Halovenus rubra</name>
    <dbReference type="NCBI Taxonomy" id="869890"/>
    <lineage>
        <taxon>Archaea</taxon>
        <taxon>Methanobacteriati</taxon>
        <taxon>Methanobacteriota</taxon>
        <taxon>Stenosarchaea group</taxon>
        <taxon>Halobacteria</taxon>
        <taxon>Halobacteriales</taxon>
        <taxon>Haloarculaceae</taxon>
        <taxon>Halovenus</taxon>
    </lineage>
</organism>
<evidence type="ECO:0000259" key="2">
    <source>
        <dbReference type="Pfam" id="PF26417"/>
    </source>
</evidence>
<dbReference type="EMBL" id="JBHSZQ010000009">
    <property type="protein sequence ID" value="MFC7125816.1"/>
    <property type="molecule type" value="Genomic_DNA"/>
</dbReference>